<dbReference type="Pfam" id="PF00755">
    <property type="entry name" value="Carn_acyltransf"/>
    <property type="match status" value="1"/>
</dbReference>
<sequence length="417" mass="47945">MDVKLYNFMIKTAFDTKICPCIHKDILHDLFSKIDYITKSIRFRSVVFMINKFKYEISSCIYAYFFFILKDVINLLDYCSRLVKNYRSKIIQHSKMNEQNIKIVEESCFCVVLAHNTYGSESELLQASLMGDSTHQWADKCVNIVFLTDGQVLLQGDHSNVDAIVVMHAGDDSAMKSRRTLWQPDEDVLFDIPVRLSFDLTTEDITGIIDAKRKFNVAKEMHRVDSIKFTGYGNDLLRKAHLYSDTIVQIALQLAFLKTHGSFAPIYETASTRKFFHGRTETVRSCTQEIVNFGRAVIDKRDLNTQRDLLKVAYNEHNNLMNDCMDGRARTKNKRIGDKEWAFSFIGYMLDDEIGGHGYVSAMRPDGYGTFYRIGKNIIQLTITDWRDTKSNLDVYGENICWALDHIGCLISTSSSL</sequence>
<dbReference type="GO" id="GO:0008458">
    <property type="term" value="F:carnitine O-octanoyltransferase activity"/>
    <property type="evidence" value="ECO:0007669"/>
    <property type="project" value="TreeGrafter"/>
</dbReference>
<evidence type="ECO:0000256" key="2">
    <source>
        <dbReference type="ARBA" id="ARBA00022679"/>
    </source>
</evidence>
<evidence type="ECO:0000256" key="4">
    <source>
        <dbReference type="PIRSR" id="PIRSR600542-1"/>
    </source>
</evidence>
<dbReference type="PANTHER" id="PTHR22589:SF67">
    <property type="entry name" value="PEROXISOMAL CARNITINE O-OCTANOYLTRANSFERASE"/>
    <property type="match status" value="1"/>
</dbReference>
<dbReference type="SUPFAM" id="SSF52777">
    <property type="entry name" value="CoA-dependent acyltransferases"/>
    <property type="match status" value="2"/>
</dbReference>
<comment type="similarity">
    <text evidence="1">Belongs to the carnitine/choline acetyltransferase family.</text>
</comment>
<dbReference type="InterPro" id="IPR000542">
    <property type="entry name" value="Carn_acyl_trans"/>
</dbReference>
<protein>
    <submittedName>
        <fullName evidence="7">Carn_acyltransf domain-containing protein</fullName>
    </submittedName>
</protein>
<evidence type="ECO:0000313" key="7">
    <source>
        <dbReference type="WBParaSite" id="Hba_02470"/>
    </source>
</evidence>
<dbReference type="InterPro" id="IPR042231">
    <property type="entry name" value="Cho/carn_acyl_trans_2"/>
</dbReference>
<dbReference type="AlphaFoldDB" id="A0A1I7WCL5"/>
<keyword evidence="6" id="KW-1185">Reference proteome</keyword>
<proteinExistence type="inferred from homology"/>
<keyword evidence="3" id="KW-0012">Acyltransferase</keyword>
<dbReference type="WBParaSite" id="Hba_02470">
    <property type="protein sequence ID" value="Hba_02470"/>
    <property type="gene ID" value="Hba_02470"/>
</dbReference>
<organism evidence="6 7">
    <name type="scientific">Heterorhabditis bacteriophora</name>
    <name type="common">Entomopathogenic nematode worm</name>
    <dbReference type="NCBI Taxonomy" id="37862"/>
    <lineage>
        <taxon>Eukaryota</taxon>
        <taxon>Metazoa</taxon>
        <taxon>Ecdysozoa</taxon>
        <taxon>Nematoda</taxon>
        <taxon>Chromadorea</taxon>
        <taxon>Rhabditida</taxon>
        <taxon>Rhabditina</taxon>
        <taxon>Rhabditomorpha</taxon>
        <taxon>Strongyloidea</taxon>
        <taxon>Heterorhabditidae</taxon>
        <taxon>Heterorhabditis</taxon>
    </lineage>
</organism>
<dbReference type="InterPro" id="IPR039551">
    <property type="entry name" value="Cho/carn_acyl_trans"/>
</dbReference>
<dbReference type="GO" id="GO:0005777">
    <property type="term" value="C:peroxisome"/>
    <property type="evidence" value="ECO:0007669"/>
    <property type="project" value="TreeGrafter"/>
</dbReference>
<feature type="domain" description="Choline/carnitine acyltransferase" evidence="5">
    <location>
        <begin position="85"/>
        <end position="329"/>
    </location>
</feature>
<reference evidence="7" key="1">
    <citation type="submission" date="2016-11" db="UniProtKB">
        <authorList>
            <consortium name="WormBaseParasite"/>
        </authorList>
    </citation>
    <scope>IDENTIFICATION</scope>
</reference>
<evidence type="ECO:0000313" key="6">
    <source>
        <dbReference type="Proteomes" id="UP000095283"/>
    </source>
</evidence>
<keyword evidence="2" id="KW-0808">Transferase</keyword>
<dbReference type="PANTHER" id="PTHR22589">
    <property type="entry name" value="CARNITINE O-ACYLTRANSFERASE"/>
    <property type="match status" value="1"/>
</dbReference>
<dbReference type="InterPro" id="IPR023213">
    <property type="entry name" value="CAT-like_dom_sf"/>
</dbReference>
<feature type="active site" description="Proton acceptor" evidence="4">
    <location>
        <position position="158"/>
    </location>
</feature>
<evidence type="ECO:0000256" key="3">
    <source>
        <dbReference type="ARBA" id="ARBA00023315"/>
    </source>
</evidence>
<evidence type="ECO:0000259" key="5">
    <source>
        <dbReference type="Pfam" id="PF00755"/>
    </source>
</evidence>
<evidence type="ECO:0000256" key="1">
    <source>
        <dbReference type="ARBA" id="ARBA00005232"/>
    </source>
</evidence>
<dbReference type="Gene3D" id="3.30.559.70">
    <property type="entry name" value="Choline/Carnitine o-acyltransferase, domain 2"/>
    <property type="match status" value="1"/>
</dbReference>
<dbReference type="Gene3D" id="3.30.559.10">
    <property type="entry name" value="Chloramphenicol acetyltransferase-like domain"/>
    <property type="match status" value="1"/>
</dbReference>
<accession>A0A1I7WCL5</accession>
<dbReference type="Proteomes" id="UP000095283">
    <property type="component" value="Unplaced"/>
</dbReference>
<name>A0A1I7WCL5_HETBA</name>